<feature type="transmembrane region" description="Helical" evidence="4">
    <location>
        <begin position="183"/>
        <end position="205"/>
    </location>
</feature>
<keyword evidence="4" id="KW-1133">Transmembrane helix</keyword>
<feature type="signal peptide" evidence="5">
    <location>
        <begin position="1"/>
        <end position="21"/>
    </location>
</feature>
<gene>
    <name evidence="7" type="ORF">CU098_008710</name>
</gene>
<feature type="compositionally biased region" description="Low complexity" evidence="3">
    <location>
        <begin position="37"/>
        <end position="51"/>
    </location>
</feature>
<evidence type="ECO:0000256" key="5">
    <source>
        <dbReference type="SAM" id="SignalP"/>
    </source>
</evidence>
<dbReference type="InterPro" id="IPR036028">
    <property type="entry name" value="SH3-like_dom_sf"/>
</dbReference>
<feature type="domain" description="SH3" evidence="6">
    <location>
        <begin position="328"/>
        <end position="390"/>
    </location>
</feature>
<dbReference type="OrthoDB" id="5340910at2759"/>
<dbReference type="Pfam" id="PF14604">
    <property type="entry name" value="SH3_9"/>
    <property type="match status" value="1"/>
</dbReference>
<dbReference type="Gene3D" id="2.30.30.40">
    <property type="entry name" value="SH3 Domains"/>
    <property type="match status" value="1"/>
</dbReference>
<dbReference type="SUPFAM" id="SSF50044">
    <property type="entry name" value="SH3-domain"/>
    <property type="match status" value="1"/>
</dbReference>
<feature type="region of interest" description="Disordered" evidence="3">
    <location>
        <begin position="211"/>
        <end position="239"/>
    </location>
</feature>
<comment type="caution">
    <text evidence="7">The sequence shown here is derived from an EMBL/GenBank/DDBJ whole genome shotgun (WGS) entry which is preliminary data.</text>
</comment>
<sequence length="415" mass="43785">MNSNDISSWLALAGIITTANALWVPEKRAIAFQNADSSEQNSQESSSSTSKKTTHSEKKTTTKKETTTHKTQSSAKTTQATSAASTTTAEKNQSSSSQSTPTTSSDIAPSTTSSTAFSATSSVTSSSPSSKFDNSSSSSAVPTTSSVMSNTAAVKSMTSSSALSSSSVAAESASSSSSSSSGAIAGGVVAVVAVAVIGSAALLFVRRKRRRELKQSRAARMSTRADPYTDGYGDSEPKPYTDYQNMPPAPQPAYNEANNVPMAAAATVASYGTYEPALVPDNHSKEMIEQQQQQYYQSQTSVVEPSLSPMVPPVVVSPSGPQETPQTPSLGTFTVIATYIPTLSDELEIEPGDRIELLVEYDDGWCQGINVTKNYTKGVFPRHCIDYETAPSEHSSNADIERTKRVSSMYVTGPN</sequence>
<evidence type="ECO:0000256" key="1">
    <source>
        <dbReference type="ARBA" id="ARBA00022443"/>
    </source>
</evidence>
<accession>A0A367KNZ0</accession>
<keyword evidence="4" id="KW-0812">Transmembrane</keyword>
<evidence type="ECO:0000313" key="8">
    <source>
        <dbReference type="Proteomes" id="UP000253551"/>
    </source>
</evidence>
<dbReference type="InterPro" id="IPR001452">
    <property type="entry name" value="SH3_domain"/>
</dbReference>
<feature type="compositionally biased region" description="Basic and acidic residues" evidence="3">
    <location>
        <begin position="54"/>
        <end position="68"/>
    </location>
</feature>
<name>A0A367KNZ0_RHIST</name>
<proteinExistence type="predicted"/>
<dbReference type="PROSITE" id="PS50002">
    <property type="entry name" value="SH3"/>
    <property type="match status" value="1"/>
</dbReference>
<evidence type="ECO:0000256" key="2">
    <source>
        <dbReference type="PROSITE-ProRule" id="PRU00192"/>
    </source>
</evidence>
<feature type="region of interest" description="Disordered" evidence="3">
    <location>
        <begin position="34"/>
        <end position="146"/>
    </location>
</feature>
<organism evidence="7 8">
    <name type="scientific">Rhizopus stolonifer</name>
    <name type="common">Rhizopus nigricans</name>
    <dbReference type="NCBI Taxonomy" id="4846"/>
    <lineage>
        <taxon>Eukaryota</taxon>
        <taxon>Fungi</taxon>
        <taxon>Fungi incertae sedis</taxon>
        <taxon>Mucoromycota</taxon>
        <taxon>Mucoromycotina</taxon>
        <taxon>Mucoromycetes</taxon>
        <taxon>Mucorales</taxon>
        <taxon>Mucorineae</taxon>
        <taxon>Rhizopodaceae</taxon>
        <taxon>Rhizopus</taxon>
    </lineage>
</organism>
<dbReference type="SMART" id="SM00326">
    <property type="entry name" value="SH3"/>
    <property type="match status" value="1"/>
</dbReference>
<dbReference type="EMBL" id="PJQM01000856">
    <property type="protein sequence ID" value="RCI03899.1"/>
    <property type="molecule type" value="Genomic_DNA"/>
</dbReference>
<feature type="compositionally biased region" description="Low complexity" evidence="3">
    <location>
        <begin position="69"/>
        <end position="146"/>
    </location>
</feature>
<keyword evidence="8" id="KW-1185">Reference proteome</keyword>
<dbReference type="Proteomes" id="UP000253551">
    <property type="component" value="Unassembled WGS sequence"/>
</dbReference>
<evidence type="ECO:0000259" key="6">
    <source>
        <dbReference type="PROSITE" id="PS50002"/>
    </source>
</evidence>
<evidence type="ECO:0000313" key="7">
    <source>
        <dbReference type="EMBL" id="RCI03899.1"/>
    </source>
</evidence>
<dbReference type="AlphaFoldDB" id="A0A367KNZ0"/>
<keyword evidence="4" id="KW-0472">Membrane</keyword>
<protein>
    <recommendedName>
        <fullName evidence="6">SH3 domain-containing protein</fullName>
    </recommendedName>
</protein>
<keyword evidence="5" id="KW-0732">Signal</keyword>
<feature type="chain" id="PRO_5016704795" description="SH3 domain-containing protein" evidence="5">
    <location>
        <begin position="22"/>
        <end position="415"/>
    </location>
</feature>
<evidence type="ECO:0000256" key="3">
    <source>
        <dbReference type="SAM" id="MobiDB-lite"/>
    </source>
</evidence>
<keyword evidence="1 2" id="KW-0728">SH3 domain</keyword>
<reference evidence="7 8" key="1">
    <citation type="journal article" date="2018" name="G3 (Bethesda)">
        <title>Phylogenetic and Phylogenomic Definition of Rhizopus Species.</title>
        <authorList>
            <person name="Gryganskyi A.P."/>
            <person name="Golan J."/>
            <person name="Dolatabadi S."/>
            <person name="Mondo S."/>
            <person name="Robb S."/>
            <person name="Idnurm A."/>
            <person name="Muszewska A."/>
            <person name="Steczkiewicz K."/>
            <person name="Masonjones S."/>
            <person name="Liao H.L."/>
            <person name="Gajdeczka M.T."/>
            <person name="Anike F."/>
            <person name="Vuek A."/>
            <person name="Anishchenko I.M."/>
            <person name="Voigt K."/>
            <person name="de Hoog G.S."/>
            <person name="Smith M.E."/>
            <person name="Heitman J."/>
            <person name="Vilgalys R."/>
            <person name="Stajich J.E."/>
        </authorList>
    </citation>
    <scope>NUCLEOTIDE SEQUENCE [LARGE SCALE GENOMIC DNA]</scope>
    <source>
        <strain evidence="7 8">LSU 92-RS-03</strain>
    </source>
</reference>
<evidence type="ECO:0000256" key="4">
    <source>
        <dbReference type="SAM" id="Phobius"/>
    </source>
</evidence>